<dbReference type="InterPro" id="IPR011042">
    <property type="entry name" value="6-blade_b-propeller_TolB-like"/>
</dbReference>
<proteinExistence type="predicted"/>
<dbReference type="SUPFAM" id="SSF69304">
    <property type="entry name" value="Tricorn protease N-terminal domain"/>
    <property type="match status" value="1"/>
</dbReference>
<keyword evidence="2" id="KW-1185">Reference proteome</keyword>
<dbReference type="Proteomes" id="UP001246244">
    <property type="component" value="Unassembled WGS sequence"/>
</dbReference>
<comment type="caution">
    <text evidence="1">The sequence shown here is derived from an EMBL/GenBank/DDBJ whole genome shotgun (WGS) entry which is preliminary data.</text>
</comment>
<evidence type="ECO:0000313" key="2">
    <source>
        <dbReference type="Proteomes" id="UP001246244"/>
    </source>
</evidence>
<dbReference type="NCBIfam" id="TIGR04275">
    <property type="entry name" value="beta_prop_Msarc"/>
    <property type="match status" value="4"/>
</dbReference>
<dbReference type="RefSeq" id="WP_310576911.1">
    <property type="nucleotide sequence ID" value="NZ_JAVKPK010000073.1"/>
</dbReference>
<gene>
    <name evidence="1" type="ORF">RG963_14080</name>
</gene>
<dbReference type="EMBL" id="JAVKPK010000073">
    <property type="protein sequence ID" value="MDR7666885.1"/>
    <property type="molecule type" value="Genomic_DNA"/>
</dbReference>
<name>A0ABU2D4G6_9EURY</name>
<evidence type="ECO:0000313" key="1">
    <source>
        <dbReference type="EMBL" id="MDR7666885.1"/>
    </source>
</evidence>
<dbReference type="InterPro" id="IPR027618">
    <property type="entry name" value="Beta_prop_Msarc"/>
</dbReference>
<dbReference type="PANTHER" id="PTHR36842:SF1">
    <property type="entry name" value="PROTEIN TOLB"/>
    <property type="match status" value="1"/>
</dbReference>
<protein>
    <recommendedName>
        <fullName evidence="3">Cell surface protein</fullName>
    </recommendedName>
</protein>
<organism evidence="1 2">
    <name type="scientific">Methanosarcina baikalica</name>
    <dbReference type="NCBI Taxonomy" id="3073890"/>
    <lineage>
        <taxon>Archaea</taxon>
        <taxon>Methanobacteriati</taxon>
        <taxon>Methanobacteriota</taxon>
        <taxon>Stenosarchaea group</taxon>
        <taxon>Methanomicrobia</taxon>
        <taxon>Methanosarcinales</taxon>
        <taxon>Methanosarcinaceae</taxon>
        <taxon>Methanosarcina</taxon>
    </lineage>
</organism>
<accession>A0ABU2D4G6</accession>
<sequence length="328" mass="35573">MKNKIYSISLIFIFLTLLSTVASATQVTKIGSGSQPVIDGSKIVWTDGSIHVYDLTTQKDTVISASSASYPAIYGKKLVWHDESNGIPELTVYDISTAARSQVTQNVDAGSIPAIYGNIIVWSASSDGTNYNVYMHDISTSTQKKIARGNSPDIFDKRIVYYYDAGDLPQIYTYDIATGKAIDISEYGDNYYPHIYGNKVIWSDFNTRLGNIRMYDIATKQQTDVTTGDDMIGYDTGGATDINGNRIVYLKHNDLASAELGDVYVYNIATGQSTQLSSGNTAQTPAVSGNVVVWSDSGSIYMSDLFATNIFPSVAAFTASKTSGKAPL</sequence>
<dbReference type="PANTHER" id="PTHR36842">
    <property type="entry name" value="PROTEIN TOLB HOMOLOG"/>
    <property type="match status" value="1"/>
</dbReference>
<dbReference type="Gene3D" id="2.120.10.30">
    <property type="entry name" value="TolB, C-terminal domain"/>
    <property type="match status" value="2"/>
</dbReference>
<reference evidence="2" key="1">
    <citation type="submission" date="2023-07" db="EMBL/GenBank/DDBJ databases">
        <title>Whole-genome sequencing of a new Methanosarcina sp. Z-7115.</title>
        <authorList>
            <person name="Zhilina T.N."/>
            <person name="Merkel A.Y."/>
        </authorList>
    </citation>
    <scope>NUCLEOTIDE SEQUENCE [LARGE SCALE GENOMIC DNA]</scope>
    <source>
        <strain evidence="2">Z-7115</strain>
    </source>
</reference>
<evidence type="ECO:0008006" key="3">
    <source>
        <dbReference type="Google" id="ProtNLM"/>
    </source>
</evidence>